<evidence type="ECO:0000256" key="1">
    <source>
        <dbReference type="SAM" id="MobiDB-lite"/>
    </source>
</evidence>
<dbReference type="EMBL" id="JAAIJQ010000018">
    <property type="protein sequence ID" value="NEV61851.1"/>
    <property type="molecule type" value="Genomic_DNA"/>
</dbReference>
<dbReference type="AlphaFoldDB" id="A0A6M0JXY2"/>
<evidence type="ECO:0000313" key="2">
    <source>
        <dbReference type="EMBL" id="NEV61851.1"/>
    </source>
</evidence>
<dbReference type="Proteomes" id="UP000483379">
    <property type="component" value="Unassembled WGS sequence"/>
</dbReference>
<proteinExistence type="predicted"/>
<accession>A0A6M0JXY2</accession>
<evidence type="ECO:0000313" key="3">
    <source>
        <dbReference type="Proteomes" id="UP000483379"/>
    </source>
</evidence>
<comment type="caution">
    <text evidence="2">The sequence shown here is derived from an EMBL/GenBank/DDBJ whole genome shotgun (WGS) entry which is preliminary data.</text>
</comment>
<protein>
    <submittedName>
        <fullName evidence="2">Uncharacterized protein</fullName>
    </submittedName>
</protein>
<feature type="region of interest" description="Disordered" evidence="1">
    <location>
        <begin position="109"/>
        <end position="128"/>
    </location>
</feature>
<sequence length="128" mass="13846">MRGKPSGEDLDRTDAAFNQVLEAEAQARLAVEECRWRAAAMLAAGAERIRDLERRTEARLLLSHRLSDASVVRALDQLKAEGTADEAREPEEAAIARLDGAVEMLADEMIGASSGAGGRRRSDEEGGR</sequence>
<dbReference type="RefSeq" id="WP_164452327.1">
    <property type="nucleotide sequence ID" value="NZ_JAAIJQ010000018.1"/>
</dbReference>
<name>A0A6M0JXY2_9GAMM</name>
<keyword evidence="3" id="KW-1185">Reference proteome</keyword>
<reference evidence="2 3" key="1">
    <citation type="submission" date="2020-02" db="EMBL/GenBank/DDBJ databases">
        <title>Genome sequences of Thiorhodococcus mannitoliphagus and Thiorhodococcus minor, purple sulfur photosynthetic bacteria in the gammaproteobacterial family, Chromatiaceae.</title>
        <authorList>
            <person name="Aviles F.A."/>
            <person name="Meyer T.E."/>
            <person name="Kyndt J.A."/>
        </authorList>
    </citation>
    <scope>NUCLEOTIDE SEQUENCE [LARGE SCALE GENOMIC DNA]</scope>
    <source>
        <strain evidence="2 3">DSM 11518</strain>
    </source>
</reference>
<gene>
    <name evidence="2" type="ORF">G3446_08100</name>
</gene>
<organism evidence="2 3">
    <name type="scientific">Thiorhodococcus minor</name>
    <dbReference type="NCBI Taxonomy" id="57489"/>
    <lineage>
        <taxon>Bacteria</taxon>
        <taxon>Pseudomonadati</taxon>
        <taxon>Pseudomonadota</taxon>
        <taxon>Gammaproteobacteria</taxon>
        <taxon>Chromatiales</taxon>
        <taxon>Chromatiaceae</taxon>
        <taxon>Thiorhodococcus</taxon>
    </lineage>
</organism>